<keyword evidence="9" id="KW-1185">Reference proteome</keyword>
<keyword evidence="5 6" id="KW-0472">Membrane</keyword>
<evidence type="ECO:0000256" key="6">
    <source>
        <dbReference type="SAM" id="Phobius"/>
    </source>
</evidence>
<dbReference type="InterPro" id="IPR020846">
    <property type="entry name" value="MFS_dom"/>
</dbReference>
<feature type="transmembrane region" description="Helical" evidence="6">
    <location>
        <begin position="353"/>
        <end position="371"/>
    </location>
</feature>
<dbReference type="FunFam" id="1.20.1250.20:FF:000140">
    <property type="entry name" value="Putative MFS phospholipid transporter"/>
    <property type="match status" value="1"/>
</dbReference>
<evidence type="ECO:0000256" key="5">
    <source>
        <dbReference type="ARBA" id="ARBA00023136"/>
    </source>
</evidence>
<keyword evidence="4 6" id="KW-1133">Transmembrane helix</keyword>
<dbReference type="EMBL" id="JAAAJB010000138">
    <property type="protein sequence ID" value="KAG0264518.1"/>
    <property type="molecule type" value="Genomic_DNA"/>
</dbReference>
<feature type="transmembrane region" description="Helical" evidence="6">
    <location>
        <begin position="175"/>
        <end position="202"/>
    </location>
</feature>
<evidence type="ECO:0000256" key="3">
    <source>
        <dbReference type="ARBA" id="ARBA00022692"/>
    </source>
</evidence>
<dbReference type="Gene3D" id="1.20.1250.20">
    <property type="entry name" value="MFS general substrate transporter like domains"/>
    <property type="match status" value="1"/>
</dbReference>
<evidence type="ECO:0000313" key="9">
    <source>
        <dbReference type="Proteomes" id="UP000807716"/>
    </source>
</evidence>
<protein>
    <submittedName>
        <fullName evidence="8">Plasma membrane permease, mediates uptake of glycerophosphoinositol and glycerophosphocholine</fullName>
    </submittedName>
</protein>
<organism evidence="8 9">
    <name type="scientific">Actinomortierella ambigua</name>
    <dbReference type="NCBI Taxonomy" id="1343610"/>
    <lineage>
        <taxon>Eukaryota</taxon>
        <taxon>Fungi</taxon>
        <taxon>Fungi incertae sedis</taxon>
        <taxon>Mucoromycota</taxon>
        <taxon>Mortierellomycotina</taxon>
        <taxon>Mortierellomycetes</taxon>
        <taxon>Mortierellales</taxon>
        <taxon>Mortierellaceae</taxon>
        <taxon>Actinomortierella</taxon>
    </lineage>
</organism>
<feature type="transmembrane region" description="Helical" evidence="6">
    <location>
        <begin position="258"/>
        <end position="279"/>
    </location>
</feature>
<sequence>MSQPVDARAQDVGVLPDSSMDHQANEARKEKSRVSAFFTVIFSGFALLSDGYQVGVLSLVNVCFSRLYPAQFTSEVSTRISNSLFVGCIIGQIGFGFICDRVGRKVGLMLTTFLVIIGAALCAGAYGAGGSIEGMFWALTVYRGILGVGVGGEYPCSSASASEAADEVLPGRRGMLFVFVTNFVIDLGFVVSAMFPLILGAAGCSYEVIWRTSFAFGVLPPLSVMYFRFKMDNSQIFKKNSMRKNVPYWLILKRYWRYLLGTCGCWFFYNFISYPFGIFAGTIIDNGTGKANPTFVETAQWMLLLNCFYLPGAVGGALASDKLGRKRTMALGFLMQGILGLLLGIFYRRLLEIFPLFVVLYGIFMMWGEFGPGDMLGLVSAEIYPTAIRGTAYGWSAAIGKFGAFVGTQVFKTAVDSFGKGDTTLGQSRVFMLGSGLALLGACFAYILIPDYSKKGLHEEDIDFKRYLEENGYDLSLFGQGTDHDAVMDDEELASAQPGEKMEYFENEKH</sequence>
<dbReference type="AlphaFoldDB" id="A0A9P6QFR0"/>
<keyword evidence="3 6" id="KW-0812">Transmembrane</keyword>
<dbReference type="InterPro" id="IPR036259">
    <property type="entry name" value="MFS_trans_sf"/>
</dbReference>
<dbReference type="PROSITE" id="PS00216">
    <property type="entry name" value="SUGAR_TRANSPORT_1"/>
    <property type="match status" value="1"/>
</dbReference>
<reference evidence="8" key="1">
    <citation type="journal article" date="2020" name="Fungal Divers.">
        <title>Resolving the Mortierellaceae phylogeny through synthesis of multi-gene phylogenetics and phylogenomics.</title>
        <authorList>
            <person name="Vandepol N."/>
            <person name="Liber J."/>
            <person name="Desiro A."/>
            <person name="Na H."/>
            <person name="Kennedy M."/>
            <person name="Barry K."/>
            <person name="Grigoriev I.V."/>
            <person name="Miller A.N."/>
            <person name="O'Donnell K."/>
            <person name="Stajich J.E."/>
            <person name="Bonito G."/>
        </authorList>
    </citation>
    <scope>NUCLEOTIDE SEQUENCE</scope>
    <source>
        <strain evidence="8">BC1065</strain>
    </source>
</reference>
<accession>A0A9P6QFR0</accession>
<feature type="transmembrane region" description="Helical" evidence="6">
    <location>
        <begin position="330"/>
        <end position="347"/>
    </location>
</feature>
<comment type="subcellular location">
    <subcellularLocation>
        <location evidence="1">Membrane</location>
        <topology evidence="1">Multi-pass membrane protein</topology>
    </subcellularLocation>
</comment>
<feature type="transmembrane region" description="Helical" evidence="6">
    <location>
        <begin position="134"/>
        <end position="154"/>
    </location>
</feature>
<comment type="caution">
    <text evidence="8">The sequence shown here is derived from an EMBL/GenBank/DDBJ whole genome shotgun (WGS) entry which is preliminary data.</text>
</comment>
<gene>
    <name evidence="8" type="primary">GIT1</name>
    <name evidence="8" type="ORF">DFQ27_001187</name>
</gene>
<feature type="domain" description="Major facilitator superfamily (MFS) profile" evidence="7">
    <location>
        <begin position="39"/>
        <end position="453"/>
    </location>
</feature>
<feature type="transmembrane region" description="Helical" evidence="6">
    <location>
        <begin position="36"/>
        <end position="60"/>
    </location>
</feature>
<evidence type="ECO:0000313" key="8">
    <source>
        <dbReference type="EMBL" id="KAG0264518.1"/>
    </source>
</evidence>
<evidence type="ECO:0000256" key="4">
    <source>
        <dbReference type="ARBA" id="ARBA00022989"/>
    </source>
</evidence>
<feature type="transmembrane region" description="Helical" evidence="6">
    <location>
        <begin position="299"/>
        <end position="318"/>
    </location>
</feature>
<dbReference type="Proteomes" id="UP000807716">
    <property type="component" value="Unassembled WGS sequence"/>
</dbReference>
<feature type="transmembrane region" description="Helical" evidence="6">
    <location>
        <begin position="208"/>
        <end position="229"/>
    </location>
</feature>
<feature type="transmembrane region" description="Helical" evidence="6">
    <location>
        <begin position="392"/>
        <end position="411"/>
    </location>
</feature>
<evidence type="ECO:0000256" key="1">
    <source>
        <dbReference type="ARBA" id="ARBA00004141"/>
    </source>
</evidence>
<dbReference type="GO" id="GO:0046943">
    <property type="term" value="F:carboxylic acid transmembrane transporter activity"/>
    <property type="evidence" value="ECO:0007669"/>
    <property type="project" value="TreeGrafter"/>
</dbReference>
<dbReference type="Pfam" id="PF00083">
    <property type="entry name" value="Sugar_tr"/>
    <property type="match status" value="2"/>
</dbReference>
<dbReference type="PROSITE" id="PS50850">
    <property type="entry name" value="MFS"/>
    <property type="match status" value="1"/>
</dbReference>
<dbReference type="PANTHER" id="PTHR23508:SF10">
    <property type="entry name" value="CARBOXYLIC ACID TRANSPORTER PROTEIN HOMOLOG"/>
    <property type="match status" value="1"/>
</dbReference>
<dbReference type="SUPFAM" id="SSF103473">
    <property type="entry name" value="MFS general substrate transporter"/>
    <property type="match status" value="1"/>
</dbReference>
<evidence type="ECO:0000256" key="2">
    <source>
        <dbReference type="ARBA" id="ARBA00022448"/>
    </source>
</evidence>
<dbReference type="InterPro" id="IPR005828">
    <property type="entry name" value="MFS_sugar_transport-like"/>
</dbReference>
<dbReference type="InterPro" id="IPR005829">
    <property type="entry name" value="Sugar_transporter_CS"/>
</dbReference>
<feature type="transmembrane region" description="Helical" evidence="6">
    <location>
        <begin position="431"/>
        <end position="449"/>
    </location>
</feature>
<evidence type="ECO:0000259" key="7">
    <source>
        <dbReference type="PROSITE" id="PS50850"/>
    </source>
</evidence>
<feature type="transmembrane region" description="Helical" evidence="6">
    <location>
        <begin position="106"/>
        <end position="128"/>
    </location>
</feature>
<name>A0A9P6QFR0_9FUNG</name>
<feature type="transmembrane region" description="Helical" evidence="6">
    <location>
        <begin position="80"/>
        <end position="99"/>
    </location>
</feature>
<dbReference type="PANTHER" id="PTHR23508">
    <property type="entry name" value="CARBOXYLIC ACID TRANSPORTER PROTEIN HOMOLOG"/>
    <property type="match status" value="1"/>
</dbReference>
<dbReference type="OrthoDB" id="2261376at2759"/>
<proteinExistence type="predicted"/>
<dbReference type="GO" id="GO:0005886">
    <property type="term" value="C:plasma membrane"/>
    <property type="evidence" value="ECO:0007669"/>
    <property type="project" value="TreeGrafter"/>
</dbReference>
<keyword evidence="2" id="KW-0813">Transport</keyword>